<organism evidence="4 5">
    <name type="scientific">Fusarium equiseti</name>
    <name type="common">Fusarium scirpi</name>
    <dbReference type="NCBI Taxonomy" id="61235"/>
    <lineage>
        <taxon>Eukaryota</taxon>
        <taxon>Fungi</taxon>
        <taxon>Dikarya</taxon>
        <taxon>Ascomycota</taxon>
        <taxon>Pezizomycotina</taxon>
        <taxon>Sordariomycetes</taxon>
        <taxon>Hypocreomycetidae</taxon>
        <taxon>Hypocreales</taxon>
        <taxon>Nectriaceae</taxon>
        <taxon>Fusarium</taxon>
        <taxon>Fusarium incarnatum-equiseti species complex</taxon>
    </lineage>
</organism>
<keyword evidence="1" id="KW-0677">Repeat</keyword>
<evidence type="ECO:0000259" key="3">
    <source>
        <dbReference type="Pfam" id="PF24883"/>
    </source>
</evidence>
<evidence type="ECO:0000256" key="2">
    <source>
        <dbReference type="PROSITE-ProRule" id="PRU00023"/>
    </source>
</evidence>
<dbReference type="Proteomes" id="UP000693738">
    <property type="component" value="Unassembled WGS sequence"/>
</dbReference>
<dbReference type="InterPro" id="IPR056884">
    <property type="entry name" value="NPHP3-like_N"/>
</dbReference>
<sequence>MSLSERDQLLRRLCPGDRSETWQKYLERARIPGSGKWILEDPKTKEWLQSDSPSLLWLHGPSASGKTFLCSHLAEHIQDNKGCAVGFVEFQQNHKQYNKADLNYALNSILRQLASHLPSTSNILKELTALDDVTYPDDDELHRLLKLVASDFERVFVIFDNANSVTAQALRDSMRSLNPTESDSGFRVLFASRNICTGALSIWPEVLEIYSKADERDVEMYIIETLRDVSGKDLSSGDEEIIHNMVNVFDGRFLPIPAWSSETPLPELLPSLDQLVTSSRDASTSDKIDVFCRETVRQITTSQWKDMVFCILYHIIKASEAGYTFTMPMALEALNIWEITHDSNAFNTSEVLLGCRGLIYYGEDDELMRVTSPLLSEYLKRVVFGIDYEKRCISAFMRYLSSDAFAQGACKSSASLRERLHKNRYMWFAARILGPSLQITTPDTFVEDFIRLSARRGSIESYLQAAEAWPYESQASYDELEEDQERWQCFTTGYGPLHLAAHLVAPKMLIDALVASGEDLEARDSDGRTALHLAAEIDMENSTLQALVDAGSNVLAEDAMGNTPLSNAVVNGSVESIKALLANGADTSALDEDNLEQCGQEKPEIAAYLRELGIDVPVEIDSDMED</sequence>
<protein>
    <recommendedName>
        <fullName evidence="3">Nephrocystin 3-like N-terminal domain-containing protein</fullName>
    </recommendedName>
</protein>
<comment type="caution">
    <text evidence="4">The sequence shown here is derived from an EMBL/GenBank/DDBJ whole genome shotgun (WGS) entry which is preliminary data.</text>
</comment>
<dbReference type="EMBL" id="CAJSTJ010000151">
    <property type="protein sequence ID" value="CAG7562535.1"/>
    <property type="molecule type" value="Genomic_DNA"/>
</dbReference>
<feature type="repeat" description="ANK" evidence="2">
    <location>
        <begin position="560"/>
        <end position="592"/>
    </location>
</feature>
<feature type="repeat" description="ANK" evidence="2">
    <location>
        <begin position="526"/>
        <end position="559"/>
    </location>
</feature>
<dbReference type="SMART" id="SM00248">
    <property type="entry name" value="ANK"/>
    <property type="match status" value="3"/>
</dbReference>
<evidence type="ECO:0000313" key="5">
    <source>
        <dbReference type="Proteomes" id="UP000693738"/>
    </source>
</evidence>
<accession>A0A8J2NLK8</accession>
<evidence type="ECO:0000313" key="4">
    <source>
        <dbReference type="EMBL" id="CAG7562535.1"/>
    </source>
</evidence>
<dbReference type="PANTHER" id="PTHR10039">
    <property type="entry name" value="AMELOGENIN"/>
    <property type="match status" value="1"/>
</dbReference>
<dbReference type="PROSITE" id="PS50297">
    <property type="entry name" value="ANK_REP_REGION"/>
    <property type="match status" value="3"/>
</dbReference>
<name>A0A8J2NLK8_FUSEQ</name>
<dbReference type="Pfam" id="PF24883">
    <property type="entry name" value="NPHP3_N"/>
    <property type="match status" value="1"/>
</dbReference>
<reference evidence="4" key="1">
    <citation type="submission" date="2021-05" db="EMBL/GenBank/DDBJ databases">
        <authorList>
            <person name="Khan N."/>
        </authorList>
    </citation>
    <scope>NUCLEOTIDE SEQUENCE</scope>
</reference>
<dbReference type="PANTHER" id="PTHR10039:SF16">
    <property type="entry name" value="GPI INOSITOL-DEACYLASE"/>
    <property type="match status" value="1"/>
</dbReference>
<dbReference type="PROSITE" id="PS50088">
    <property type="entry name" value="ANK_REPEAT"/>
    <property type="match status" value="3"/>
</dbReference>
<proteinExistence type="predicted"/>
<evidence type="ECO:0000256" key="1">
    <source>
        <dbReference type="ARBA" id="ARBA00022737"/>
    </source>
</evidence>
<feature type="domain" description="Nephrocystin 3-like N-terminal" evidence="3">
    <location>
        <begin position="33"/>
        <end position="193"/>
    </location>
</feature>
<gene>
    <name evidence="4" type="ORF">FEQUK3_LOCUS8273</name>
</gene>
<dbReference type="AlphaFoldDB" id="A0A8J2NLK8"/>
<dbReference type="InterPro" id="IPR002110">
    <property type="entry name" value="Ankyrin_rpt"/>
</dbReference>
<feature type="repeat" description="ANK" evidence="2">
    <location>
        <begin position="492"/>
        <end position="525"/>
    </location>
</feature>
<keyword evidence="2" id="KW-0040">ANK repeat</keyword>
<dbReference type="Pfam" id="PF12796">
    <property type="entry name" value="Ank_2"/>
    <property type="match status" value="1"/>
</dbReference>